<evidence type="ECO:0000256" key="2">
    <source>
        <dbReference type="SAM" id="MobiDB-lite"/>
    </source>
</evidence>
<dbReference type="RefSeq" id="WP_101679144.1">
    <property type="nucleotide sequence ID" value="NZ_CAMYCO010000002.1"/>
</dbReference>
<organism evidence="3 4">
    <name type="scientific">Corynebacterium pyruviciproducens</name>
    <dbReference type="NCBI Taxonomy" id="598660"/>
    <lineage>
        <taxon>Bacteria</taxon>
        <taxon>Bacillati</taxon>
        <taxon>Actinomycetota</taxon>
        <taxon>Actinomycetes</taxon>
        <taxon>Mycobacteriales</taxon>
        <taxon>Corynebacteriaceae</taxon>
        <taxon>Corynebacterium</taxon>
    </lineage>
</organism>
<reference evidence="3" key="1">
    <citation type="submission" date="2017-12" db="EMBL/GenBank/DDBJ databases">
        <authorList>
            <person name="Thomas-White K."/>
            <person name="Wolfe A.J."/>
        </authorList>
    </citation>
    <scope>NUCLEOTIDE SEQUENCE</scope>
    <source>
        <strain evidence="3">UMB0763</strain>
    </source>
</reference>
<dbReference type="KEGG" id="cpyr:CYJ47_03945"/>
<name>A0AAF1BXJ4_9CORY</name>
<feature type="compositionally biased region" description="Basic residues" evidence="2">
    <location>
        <begin position="1"/>
        <end position="18"/>
    </location>
</feature>
<evidence type="ECO:0000313" key="4">
    <source>
        <dbReference type="Proteomes" id="UP000234560"/>
    </source>
</evidence>
<keyword evidence="1" id="KW-0175">Coiled coil</keyword>
<feature type="coiled-coil region" evidence="1">
    <location>
        <begin position="107"/>
        <end position="134"/>
    </location>
</feature>
<dbReference type="AlphaFoldDB" id="A0AAF1BXJ4"/>
<evidence type="ECO:0000313" key="3">
    <source>
        <dbReference type="EMBL" id="WOT02931.1"/>
    </source>
</evidence>
<proteinExistence type="predicted"/>
<sequence>MFGFLKKGKKNARPKGVKRAPGSTIRSNDLQTLKQWAAPRGYVEGFVEPETFVNEMSIVLVDESGEHIRRKIGGPKGIDVVSKELGIGIYDVEETGYPQRMRDRIEQDRLIRKRLEYKERKAKLQEEAQREERD</sequence>
<accession>A0AAF1BXJ4</accession>
<dbReference type="Proteomes" id="UP000234560">
    <property type="component" value="Chromosome"/>
</dbReference>
<evidence type="ECO:0000256" key="1">
    <source>
        <dbReference type="SAM" id="Coils"/>
    </source>
</evidence>
<protein>
    <submittedName>
        <fullName evidence="3">Oxidoreductase</fullName>
    </submittedName>
</protein>
<gene>
    <name evidence="3" type="ORF">CYJ47_03945</name>
</gene>
<feature type="region of interest" description="Disordered" evidence="2">
    <location>
        <begin position="1"/>
        <end position="24"/>
    </location>
</feature>
<dbReference type="EMBL" id="CP136958">
    <property type="protein sequence ID" value="WOT02931.1"/>
    <property type="molecule type" value="Genomic_DNA"/>
</dbReference>
<reference evidence="3" key="2">
    <citation type="submission" date="2023-10" db="EMBL/GenBank/DDBJ databases">
        <authorList>
            <person name="Choi B."/>
        </authorList>
    </citation>
    <scope>NUCLEOTIDE SEQUENCE</scope>
    <source>
        <strain evidence="3">UMB0763</strain>
    </source>
</reference>